<feature type="binding site" evidence="7">
    <location>
        <begin position="129"/>
        <end position="135"/>
    </location>
    <ligand>
        <name>ATP</name>
        <dbReference type="ChEBI" id="CHEBI:30616"/>
    </ligand>
</feature>
<dbReference type="Gene3D" id="3.90.190.20">
    <property type="entry name" value="Mur ligase, C-terminal domain"/>
    <property type="match status" value="1"/>
</dbReference>
<feature type="domain" description="Mur ligase N-terminal catalytic" evidence="9">
    <location>
        <begin position="39"/>
        <end position="87"/>
    </location>
</feature>
<dbReference type="InterPro" id="IPR035911">
    <property type="entry name" value="MurE/MurF_N"/>
</dbReference>
<evidence type="ECO:0000259" key="11">
    <source>
        <dbReference type="Pfam" id="PF08245"/>
    </source>
</evidence>
<keyword evidence="7" id="KW-0460">Magnesium</keyword>
<comment type="caution">
    <text evidence="7">Lacks conserved residue(s) required for the propagation of feature annotation.</text>
</comment>
<dbReference type="HAMAP" id="MF_00208">
    <property type="entry name" value="MurE"/>
    <property type="match status" value="1"/>
</dbReference>
<dbReference type="GO" id="GO:0051301">
    <property type="term" value="P:cell division"/>
    <property type="evidence" value="ECO:0007669"/>
    <property type="project" value="UniProtKB-KW"/>
</dbReference>
<dbReference type="InterPro" id="IPR036565">
    <property type="entry name" value="Mur-like_cat_sf"/>
</dbReference>
<feature type="domain" description="Mur ligase central" evidence="11">
    <location>
        <begin position="127"/>
        <end position="336"/>
    </location>
</feature>
<sequence length="522" mass="55687">MTDLAPSALRPQHPVPRSLSGLVDEFELDLRGDTGTRELTGVSLSSRTVQPGDLYVGVPGRVSHGAAFAVAAREAGAVAILTDEAGALLAADSGLPVLVTPDVRVALGAVAAWLYRTDENPATLFGVTGTNGKTSVVYLLFAILSQLGVVAGLTSTAERRIGEIAVTSNLTTPEASELHALLARMREAEVRAVGVEISAQAISRHRVDGLVFDVAGFTNLSHDHLDDYESMEEYFQAKLELFQPDRSRRGVITVDSDWGRRIAAECRIPVTTLANTPLGHDPAQPLVDADWHMSVLETGARHTEFELVGPEGRRLQTRVPLLGWYMAANAALAIVLLVESGFDLSAIEQALTRDGGIDVYIPGRAELISGDRGPLVYIDYGHSPDAFLNTLAAIRASTTGRVVMVFGADGDRDKTKRGDMGAIAARGADAVVITDFHPRWEDAASIRSTLLTAARAAAPDGELYEVPDPATAFRRALSLAGEGDVVLYAGPGHENYQEVKGVKIPYSARDDARVALQEAGWL</sequence>
<dbReference type="NCBIfam" id="TIGR01085">
    <property type="entry name" value="murE"/>
    <property type="match status" value="1"/>
</dbReference>
<feature type="binding site" evidence="7">
    <location>
        <position position="198"/>
    </location>
    <ligand>
        <name>UDP-N-acetyl-alpha-D-muramoyl-L-alanyl-D-glutamate</name>
        <dbReference type="ChEBI" id="CHEBI:83900"/>
    </ligand>
</feature>
<dbReference type="InterPro" id="IPR004101">
    <property type="entry name" value="Mur_ligase_C"/>
</dbReference>
<reference evidence="12 13" key="1">
    <citation type="submission" date="2018-05" db="EMBL/GenBank/DDBJ databases">
        <title>Genetic diversity of glacier-inhabiting Cryobacterium bacteria in China and description of Cryobacterium mengkeensis sp. nov. and Arthrobacter glacialis sp. nov.</title>
        <authorList>
            <person name="Liu Q."/>
            <person name="Xin Y.-H."/>
        </authorList>
    </citation>
    <scope>NUCLEOTIDE SEQUENCE [LARGE SCALE GENOMIC DNA]</scope>
    <source>
        <strain evidence="12 13">SK-1</strain>
    </source>
</reference>
<dbReference type="Gene3D" id="3.40.1390.10">
    <property type="entry name" value="MurE/MurF, N-terminal domain"/>
    <property type="match status" value="1"/>
</dbReference>
<feature type="binding site" evidence="7">
    <location>
        <begin position="171"/>
        <end position="172"/>
    </location>
    <ligand>
        <name>UDP-N-acetyl-alpha-D-muramoyl-L-alanyl-D-glutamate</name>
        <dbReference type="ChEBI" id="CHEBI:83900"/>
    </ligand>
</feature>
<organism evidence="12 13">
    <name type="scientific">Cryobacterium arcticum</name>
    <dbReference type="NCBI Taxonomy" id="670052"/>
    <lineage>
        <taxon>Bacteria</taxon>
        <taxon>Bacillati</taxon>
        <taxon>Actinomycetota</taxon>
        <taxon>Actinomycetes</taxon>
        <taxon>Micrococcales</taxon>
        <taxon>Microbacteriaceae</taxon>
        <taxon>Cryobacterium</taxon>
    </lineage>
</organism>
<dbReference type="OrthoDB" id="9800958at2"/>
<keyword evidence="7 12" id="KW-0436">Ligase</keyword>
<dbReference type="InterPro" id="IPR036615">
    <property type="entry name" value="Mur_ligase_C_dom_sf"/>
</dbReference>
<dbReference type="AlphaFoldDB" id="A0A317ZQW0"/>
<comment type="caution">
    <text evidence="12">The sequence shown here is derived from an EMBL/GenBank/DDBJ whole genome shotgun (WGS) entry which is preliminary data.</text>
</comment>
<evidence type="ECO:0000259" key="9">
    <source>
        <dbReference type="Pfam" id="PF01225"/>
    </source>
</evidence>
<dbReference type="Pfam" id="PF02875">
    <property type="entry name" value="Mur_ligase_C"/>
    <property type="match status" value="1"/>
</dbReference>
<keyword evidence="13" id="KW-1185">Reference proteome</keyword>
<keyword evidence="2 7" id="KW-0132">Cell division</keyword>
<evidence type="ECO:0000256" key="3">
    <source>
        <dbReference type="ARBA" id="ARBA00022960"/>
    </source>
</evidence>
<dbReference type="SUPFAM" id="SSF53244">
    <property type="entry name" value="MurD-like peptide ligases, peptide-binding domain"/>
    <property type="match status" value="1"/>
</dbReference>
<dbReference type="GO" id="GO:0005524">
    <property type="term" value="F:ATP binding"/>
    <property type="evidence" value="ECO:0007669"/>
    <property type="project" value="UniProtKB-UniRule"/>
</dbReference>
<dbReference type="GO" id="GO:0008360">
    <property type="term" value="P:regulation of cell shape"/>
    <property type="evidence" value="ECO:0007669"/>
    <property type="project" value="UniProtKB-KW"/>
</dbReference>
<feature type="binding site" evidence="7">
    <location>
        <position position="44"/>
    </location>
    <ligand>
        <name>UDP-N-acetyl-alpha-D-muramoyl-L-alanyl-D-glutamate</name>
        <dbReference type="ChEBI" id="CHEBI:83900"/>
    </ligand>
</feature>
<feature type="binding site" evidence="7">
    <location>
        <position position="46"/>
    </location>
    <ligand>
        <name>UDP-N-acetyl-alpha-D-muramoyl-L-alanyl-D-glutamate</name>
        <dbReference type="ChEBI" id="CHEBI:83900"/>
    </ligand>
</feature>
<evidence type="ECO:0000313" key="12">
    <source>
        <dbReference type="EMBL" id="PXA67443.1"/>
    </source>
</evidence>
<dbReference type="PANTHER" id="PTHR23135:SF4">
    <property type="entry name" value="UDP-N-ACETYLMURAMOYL-L-ALANYL-D-GLUTAMATE--2,6-DIAMINOPIMELATE LIGASE MURE HOMOLOG, CHLOROPLASTIC"/>
    <property type="match status" value="1"/>
</dbReference>
<comment type="PTM">
    <text evidence="7">Carboxylation is probably crucial for Mg(2+) binding and, consequently, for the gamma-phosphate positioning of ATP.</text>
</comment>
<keyword evidence="5 7" id="KW-0131">Cell cycle</keyword>
<comment type="similarity">
    <text evidence="1 7">Belongs to the MurCDEF family. MurE subfamily.</text>
</comment>
<keyword evidence="7" id="KW-0067">ATP-binding</keyword>
<dbReference type="EMBL" id="QHLY01000012">
    <property type="protein sequence ID" value="PXA67443.1"/>
    <property type="molecule type" value="Genomic_DNA"/>
</dbReference>
<evidence type="ECO:0000259" key="10">
    <source>
        <dbReference type="Pfam" id="PF02875"/>
    </source>
</evidence>
<dbReference type="GO" id="GO:0005737">
    <property type="term" value="C:cytoplasm"/>
    <property type="evidence" value="ECO:0007669"/>
    <property type="project" value="UniProtKB-SubCell"/>
</dbReference>
<feature type="binding site" evidence="7">
    <location>
        <position position="206"/>
    </location>
    <ligand>
        <name>UDP-N-acetyl-alpha-D-muramoyl-L-alanyl-D-glutamate</name>
        <dbReference type="ChEBI" id="CHEBI:83900"/>
    </ligand>
</feature>
<keyword evidence="4 7" id="KW-0573">Peptidoglycan synthesis</keyword>
<keyword evidence="7" id="KW-0963">Cytoplasm</keyword>
<evidence type="ECO:0000256" key="7">
    <source>
        <dbReference type="HAMAP-Rule" id="MF_00208"/>
    </source>
</evidence>
<gene>
    <name evidence="7" type="primary">murE</name>
    <name evidence="12" type="ORF">CTB96_11980</name>
</gene>
<dbReference type="GO" id="GO:0071555">
    <property type="term" value="P:cell wall organization"/>
    <property type="evidence" value="ECO:0007669"/>
    <property type="project" value="UniProtKB-KW"/>
</dbReference>
<dbReference type="InterPro" id="IPR013221">
    <property type="entry name" value="Mur_ligase_cen"/>
</dbReference>
<dbReference type="UniPathway" id="UPA00219"/>
<dbReference type="PANTHER" id="PTHR23135">
    <property type="entry name" value="MUR LIGASE FAMILY MEMBER"/>
    <property type="match status" value="1"/>
</dbReference>
<comment type="function">
    <text evidence="7">Catalyzes the addition of an amino acid to the nucleotide precursor UDP-N-acetylmuramoyl-L-alanyl-D-glutamate (UMAG) in the biosynthesis of bacterial cell-wall peptidoglycan.</text>
</comment>
<evidence type="ECO:0000256" key="6">
    <source>
        <dbReference type="ARBA" id="ARBA00023316"/>
    </source>
</evidence>
<evidence type="ECO:0000256" key="2">
    <source>
        <dbReference type="ARBA" id="ARBA00022618"/>
    </source>
</evidence>
<comment type="pathway">
    <text evidence="7 8">Cell wall biogenesis; peptidoglycan biosynthesis.</text>
</comment>
<dbReference type="Gene3D" id="3.40.1190.10">
    <property type="entry name" value="Mur-like, catalytic domain"/>
    <property type="match status" value="1"/>
</dbReference>
<evidence type="ECO:0000256" key="1">
    <source>
        <dbReference type="ARBA" id="ARBA00005898"/>
    </source>
</evidence>
<evidence type="ECO:0000313" key="13">
    <source>
        <dbReference type="Proteomes" id="UP000246722"/>
    </source>
</evidence>
<dbReference type="InterPro" id="IPR000713">
    <property type="entry name" value="Mur_ligase_N"/>
</dbReference>
<dbReference type="GO" id="GO:0000287">
    <property type="term" value="F:magnesium ion binding"/>
    <property type="evidence" value="ECO:0007669"/>
    <property type="project" value="UniProtKB-UniRule"/>
</dbReference>
<dbReference type="Proteomes" id="UP000246722">
    <property type="component" value="Unassembled WGS sequence"/>
</dbReference>
<keyword evidence="3 7" id="KW-0133">Cell shape</keyword>
<accession>A0A317ZQW0</accession>
<keyword evidence="7" id="KW-0547">Nucleotide-binding</keyword>
<dbReference type="EC" id="6.3.2.-" evidence="7"/>
<feature type="domain" description="Mur ligase C-terminal" evidence="10">
    <location>
        <begin position="363"/>
        <end position="491"/>
    </location>
</feature>
<comment type="cofactor">
    <cofactor evidence="7">
        <name>Mg(2+)</name>
        <dbReference type="ChEBI" id="CHEBI:18420"/>
    </cofactor>
</comment>
<evidence type="ECO:0000256" key="5">
    <source>
        <dbReference type="ARBA" id="ARBA00023306"/>
    </source>
</evidence>
<proteinExistence type="inferred from homology"/>
<dbReference type="GO" id="GO:0016881">
    <property type="term" value="F:acid-amino acid ligase activity"/>
    <property type="evidence" value="ECO:0007669"/>
    <property type="project" value="UniProtKB-UniRule"/>
</dbReference>
<dbReference type="GO" id="GO:0009252">
    <property type="term" value="P:peptidoglycan biosynthetic process"/>
    <property type="evidence" value="ECO:0007669"/>
    <property type="project" value="UniProtKB-UniRule"/>
</dbReference>
<dbReference type="InterPro" id="IPR005761">
    <property type="entry name" value="UDP-N-AcMur-Glu-dNH2Pim_ligase"/>
</dbReference>
<feature type="modified residue" description="N6-carboxylysine" evidence="7">
    <location>
        <position position="238"/>
    </location>
</feature>
<dbReference type="RefSeq" id="WP_110127127.1">
    <property type="nucleotide sequence ID" value="NZ_QHLY01000012.1"/>
</dbReference>
<dbReference type="SUPFAM" id="SSF63418">
    <property type="entry name" value="MurE/MurF N-terminal domain"/>
    <property type="match status" value="1"/>
</dbReference>
<name>A0A317ZQW0_9MICO</name>
<keyword evidence="6 7" id="KW-0961">Cell wall biogenesis/degradation</keyword>
<evidence type="ECO:0000256" key="8">
    <source>
        <dbReference type="RuleBase" id="RU004135"/>
    </source>
</evidence>
<dbReference type="Pfam" id="PF08245">
    <property type="entry name" value="Mur_ligase_M"/>
    <property type="match status" value="1"/>
</dbReference>
<protein>
    <recommendedName>
        <fullName evidence="7">UDP-N-acetylmuramyl-tripeptide synthetase</fullName>
        <ecNumber evidence="7">6.3.2.-</ecNumber>
    </recommendedName>
    <alternativeName>
        <fullName evidence="7">UDP-MurNAc-tripeptide synthetase</fullName>
    </alternativeName>
</protein>
<evidence type="ECO:0000256" key="4">
    <source>
        <dbReference type="ARBA" id="ARBA00022984"/>
    </source>
</evidence>
<dbReference type="SUPFAM" id="SSF53623">
    <property type="entry name" value="MurD-like peptide ligases, catalytic domain"/>
    <property type="match status" value="1"/>
</dbReference>
<dbReference type="Pfam" id="PF01225">
    <property type="entry name" value="Mur_ligase"/>
    <property type="match status" value="1"/>
</dbReference>
<comment type="subcellular location">
    <subcellularLocation>
        <location evidence="7 8">Cytoplasm</location>
    </subcellularLocation>
</comment>